<name>A0AAJ7LHE4_LATCA</name>
<feature type="domain" description="DUF4211" evidence="2">
    <location>
        <begin position="1476"/>
        <end position="1595"/>
    </location>
</feature>
<protein>
    <submittedName>
        <fullName evidence="4">Glutamine and serine-rich protein 1</fullName>
    </submittedName>
</protein>
<dbReference type="KEGG" id="lcf:108877806"/>
<evidence type="ECO:0000313" key="4">
    <source>
        <dbReference type="RefSeq" id="XP_018523514.1"/>
    </source>
</evidence>
<dbReference type="InterPro" id="IPR025451">
    <property type="entry name" value="DUF4211"/>
</dbReference>
<feature type="region of interest" description="Disordered" evidence="1">
    <location>
        <begin position="713"/>
        <end position="755"/>
    </location>
</feature>
<dbReference type="InterPro" id="IPR052466">
    <property type="entry name" value="DNA_MethProtect_Complex"/>
</dbReference>
<accession>A0AAJ7LHE4</accession>
<feature type="compositionally biased region" description="Polar residues" evidence="1">
    <location>
        <begin position="1166"/>
        <end position="1178"/>
    </location>
</feature>
<evidence type="ECO:0000313" key="3">
    <source>
        <dbReference type="Proteomes" id="UP000694890"/>
    </source>
</evidence>
<dbReference type="GeneID" id="108877806"/>
<feature type="region of interest" description="Disordered" evidence="1">
    <location>
        <begin position="1217"/>
        <end position="1243"/>
    </location>
</feature>
<feature type="compositionally biased region" description="Polar residues" evidence="1">
    <location>
        <begin position="310"/>
        <end position="355"/>
    </location>
</feature>
<feature type="compositionally biased region" description="Polar residues" evidence="1">
    <location>
        <begin position="1428"/>
        <end position="1438"/>
    </location>
</feature>
<dbReference type="PANTHER" id="PTHR14709:SF2">
    <property type="entry name" value="GLUTAMINE AND SERINE-RICH PROTEIN 1"/>
    <property type="match status" value="1"/>
</dbReference>
<feature type="region of interest" description="Disordered" evidence="1">
    <location>
        <begin position="965"/>
        <end position="1088"/>
    </location>
</feature>
<feature type="compositionally biased region" description="Polar residues" evidence="1">
    <location>
        <begin position="824"/>
        <end position="840"/>
    </location>
</feature>
<organism evidence="3 4">
    <name type="scientific">Lates calcarifer</name>
    <name type="common">Barramundi</name>
    <name type="synonym">Holocentrus calcarifer</name>
    <dbReference type="NCBI Taxonomy" id="8187"/>
    <lineage>
        <taxon>Eukaryota</taxon>
        <taxon>Metazoa</taxon>
        <taxon>Chordata</taxon>
        <taxon>Craniata</taxon>
        <taxon>Vertebrata</taxon>
        <taxon>Euteleostomi</taxon>
        <taxon>Actinopterygii</taxon>
        <taxon>Neopterygii</taxon>
        <taxon>Teleostei</taxon>
        <taxon>Neoteleostei</taxon>
        <taxon>Acanthomorphata</taxon>
        <taxon>Carangaria</taxon>
        <taxon>Carangaria incertae sedis</taxon>
        <taxon>Centropomidae</taxon>
        <taxon>Lates</taxon>
    </lineage>
</organism>
<dbReference type="CTD" id="79832"/>
<feature type="compositionally biased region" description="Polar residues" evidence="1">
    <location>
        <begin position="1123"/>
        <end position="1135"/>
    </location>
</feature>
<feature type="region of interest" description="Disordered" evidence="1">
    <location>
        <begin position="274"/>
        <end position="397"/>
    </location>
</feature>
<feature type="compositionally biased region" description="Low complexity" evidence="1">
    <location>
        <begin position="1072"/>
        <end position="1082"/>
    </location>
</feature>
<evidence type="ECO:0000256" key="1">
    <source>
        <dbReference type="SAM" id="MobiDB-lite"/>
    </source>
</evidence>
<feature type="compositionally biased region" description="Polar residues" evidence="1">
    <location>
        <begin position="280"/>
        <end position="295"/>
    </location>
</feature>
<dbReference type="RefSeq" id="XP_018523514.1">
    <property type="nucleotide sequence ID" value="XM_018667998.2"/>
</dbReference>
<feature type="compositionally biased region" description="Low complexity" evidence="1">
    <location>
        <begin position="737"/>
        <end position="755"/>
    </location>
</feature>
<evidence type="ECO:0000259" key="2">
    <source>
        <dbReference type="Pfam" id="PF13926"/>
    </source>
</evidence>
<reference evidence="4" key="1">
    <citation type="submission" date="2025-08" db="UniProtKB">
        <authorList>
            <consortium name="RefSeq"/>
        </authorList>
    </citation>
    <scope>IDENTIFICATION</scope>
    <source>
        <tissue evidence="4">Brain</tissue>
    </source>
</reference>
<dbReference type="PANTHER" id="PTHR14709">
    <property type="entry name" value="GLUTAMINE AND SERINE-RICH PROTEIN 1-RELATED"/>
    <property type="match status" value="1"/>
</dbReference>
<feature type="region of interest" description="Disordered" evidence="1">
    <location>
        <begin position="1426"/>
        <end position="1482"/>
    </location>
</feature>
<feature type="region of interest" description="Disordered" evidence="1">
    <location>
        <begin position="824"/>
        <end position="855"/>
    </location>
</feature>
<dbReference type="Proteomes" id="UP000694890">
    <property type="component" value="Linkage group LG2"/>
</dbReference>
<dbReference type="Pfam" id="PF13926">
    <property type="entry name" value="DUF4211"/>
    <property type="match status" value="1"/>
</dbReference>
<feature type="region of interest" description="Disordered" evidence="1">
    <location>
        <begin position="1120"/>
        <end position="1181"/>
    </location>
</feature>
<feature type="compositionally biased region" description="Basic and acidic residues" evidence="1">
    <location>
        <begin position="1446"/>
        <end position="1462"/>
    </location>
</feature>
<feature type="compositionally biased region" description="Polar residues" evidence="1">
    <location>
        <begin position="965"/>
        <end position="984"/>
    </location>
</feature>
<sequence>MMDRNYPTSSFADALAPPAQTVASWAYDRSTASIKPSPSYGATHLDAELLQRQSYTSTHQLPNYTTSHLPAAAGTLDSNSNSSETSIMSFLSAMESRSLQAGPVSASLLPPFRPPSWPAGTNSSTTELYLTGALPSTATFPSPAALSSYQHTGAYPSRSYATNPSLALQDPAFSTSTNGLFSHHDPLLHLKPSQTVLPTALAFNHLSAPALGSALPVQSSTYRSAQESAPHLLQPQFSLLPSALPTPHGAPQSYGATVFSGSIERALQRECSVIKHHQRPSSSHTASEQLPNSEHSLPGYFGSGSEADVSYQQDPSRQTPVSCSPSTVVDSSQGVNGTPQPKTDSVTQAYSSTSVPKAKDCSAKLAPHPAGGEESHSHTQSLTGGSPERYSSPGQNQNSVIANQQSVQLPSLMSSSLSQTYITPHTQSQPSSSTSDKISSLYKTLPSLSSQSGNAATVSQALVYSSSPGLSQEQEVQYGAQVQGLCQGNLSESYATSHSQVAPNVTYTSQSQGQASATQSQSYATGQSLSQSLNSSYTPTCVQSLSASSSTQDYALMQASVGGKTHDTLPQPHKYILSAPLPTYSSTAQALQNNIRSSIQDIKPAYGKQKLEELPIQDLEALQQASMEGSAADNNMAAHNVIYVVSKMDDHHKAQSVIRSNSRSDDQLMGLGHIHTGQVKDERLGSLSQQHIHLSGANGQDTSNIKTTNSSIVSSHVPLSSEQLKQHPLQLKSPEPHQQNHQNHNQSQSQTQAAHAQFITVPSTQVLLEPNQMILLPQPIVHHGQNPSKVVSLQSIQPPQGLGPVHVQYLQMDRELLGPTVTETHSQQGTVVSEQSSGCPDSSKHHYSQSANQQSNDAKNHFALNSICFPDSMLLADDRNILSNVDDILAATVAACGVTPQDFVKAASSAEAEMAVMASSADTKGHFQTVDIRHMSPSFSSAQQPIITNTNSHSLTMTLNGAQMATDSQGQSVHHNSSSELNTNGDGGSSENDYHLAGQVYDPSGLQSRIKGNGKCIKTEDGLMECTGGEDLPKKKARSKSLTRPGAPEEDSGQARAAKRSGQTKRQNSRGSDVSSPSASHSVYDGCPQQERIRQKIREVEEKQPEVKTGFIGSFLDFIKSGPKQQYSPSPTRTISRPRKPCTSSKPPLCTLPALPPKLPTLSGPLISQESQVASSQQKRLDEDLQKNLETLPSFSSDEEENTGKNQALRNSISSALSALDESSDRKPRTDNPMPGSMMKPDQVPTMPHAVTETCLPHIITPPQTTNAVTASTAFAAKDDPKEIQPGQLAVQLMSVAIEGLTDEELSDSGGEGMYRERDEFVVRNEDIENLKVTMRAGNEPPAIWKVQKALLQKFVPELRDGKRVFSATNSYLGYFGDAKTMYQRVYVKFLDTVNKREYVRVCSRKPRCKPMNSLRGVQVKTLLGLTANPSSVSQTQKPRPKQLKPRAEPPPKKRRKWKEEFSPTASGSSAEEGGEDDEINPPMAFASRFLNTRTMKETFKSFVELLISIALDEDVMTALERANDELLLPHMKRVDGMITDNRKRLLHKLHIGQVLKTALDSFPEISVVTELKKDGETPAFKVRLSGKAYNKKTMKPYKMPNKVPQEYTVDQQKTQWFSLYHSLQHYKYHTYLMCKDEIASLRVQAGDLGQEETVQKCLQNGAWVEGLFDRFGELINQVQQACR</sequence>
<gene>
    <name evidence="4" type="primary">qser1</name>
</gene>
<proteinExistence type="predicted"/>